<dbReference type="Pfam" id="PF02875">
    <property type="entry name" value="Mur_ligase_C"/>
    <property type="match status" value="1"/>
</dbReference>
<dbReference type="InterPro" id="IPR000713">
    <property type="entry name" value="Mur_ligase_N"/>
</dbReference>
<dbReference type="InterPro" id="IPR013221">
    <property type="entry name" value="Mur_ligase_cen"/>
</dbReference>
<evidence type="ECO:0000256" key="11">
    <source>
        <dbReference type="RuleBase" id="RU004135"/>
    </source>
</evidence>
<evidence type="ECO:0000256" key="8">
    <source>
        <dbReference type="ARBA" id="ARBA00022984"/>
    </source>
</evidence>
<keyword evidence="8 11" id="KW-0573">Peptidoglycan synthesis</keyword>
<dbReference type="GO" id="GO:0004326">
    <property type="term" value="F:tetrahydrofolylpolyglutamate synthase activity"/>
    <property type="evidence" value="ECO:0007669"/>
    <property type="project" value="InterPro"/>
</dbReference>
<evidence type="ECO:0000256" key="4">
    <source>
        <dbReference type="ARBA" id="ARBA00022618"/>
    </source>
</evidence>
<evidence type="ECO:0000259" key="13">
    <source>
        <dbReference type="Pfam" id="PF02875"/>
    </source>
</evidence>
<keyword evidence="2" id="KW-0963">Cytoplasm</keyword>
<dbReference type="AlphaFoldDB" id="A0A832J5M5"/>
<evidence type="ECO:0000259" key="14">
    <source>
        <dbReference type="Pfam" id="PF08245"/>
    </source>
</evidence>
<protein>
    <submittedName>
        <fullName evidence="15">UDP-N-acetylmuramoyl-L-alanyl-D-glutamate--2, 6-diaminopimelate ligase</fullName>
    </submittedName>
</protein>
<dbReference type="GO" id="GO:0005524">
    <property type="term" value="F:ATP binding"/>
    <property type="evidence" value="ECO:0007669"/>
    <property type="project" value="UniProtKB-KW"/>
</dbReference>
<feature type="domain" description="Mur ligase N-terminal catalytic" evidence="12">
    <location>
        <begin position="27"/>
        <end position="102"/>
    </location>
</feature>
<dbReference type="Gene3D" id="3.40.1190.10">
    <property type="entry name" value="Mur-like, catalytic domain"/>
    <property type="match status" value="1"/>
</dbReference>
<dbReference type="GO" id="GO:0009252">
    <property type="term" value="P:peptidoglycan biosynthetic process"/>
    <property type="evidence" value="ECO:0007669"/>
    <property type="project" value="UniProtKB-UniPathway"/>
</dbReference>
<evidence type="ECO:0000256" key="10">
    <source>
        <dbReference type="ARBA" id="ARBA00023316"/>
    </source>
</evidence>
<evidence type="ECO:0000256" key="7">
    <source>
        <dbReference type="ARBA" id="ARBA00022960"/>
    </source>
</evidence>
<dbReference type="Pfam" id="PF01225">
    <property type="entry name" value="Mur_ligase"/>
    <property type="match status" value="1"/>
</dbReference>
<reference evidence="15" key="1">
    <citation type="journal article" date="2020" name="mSystems">
        <title>Genome- and Community-Level Interaction Insights into Carbon Utilization and Element Cycling Functions of Hydrothermarchaeota in Hydrothermal Sediment.</title>
        <authorList>
            <person name="Zhou Z."/>
            <person name="Liu Y."/>
            <person name="Xu W."/>
            <person name="Pan J."/>
            <person name="Luo Z.H."/>
            <person name="Li M."/>
        </authorList>
    </citation>
    <scope>NUCLEOTIDE SEQUENCE [LARGE SCALE GENOMIC DNA]</scope>
    <source>
        <strain evidence="15">HyVt-505</strain>
    </source>
</reference>
<comment type="similarity">
    <text evidence="1">Belongs to the MurCDEF family. MurE subfamily.</text>
</comment>
<dbReference type="InterPro" id="IPR005761">
    <property type="entry name" value="UDP-N-AcMur-Glu-dNH2Pim_ligase"/>
</dbReference>
<keyword evidence="5" id="KW-0547">Nucleotide-binding</keyword>
<keyword evidence="7 11" id="KW-0133">Cell shape</keyword>
<comment type="caution">
    <text evidence="15">The sequence shown here is derived from an EMBL/GenBank/DDBJ whole genome shotgun (WGS) entry which is preliminary data.</text>
</comment>
<dbReference type="GO" id="GO:0008360">
    <property type="term" value="P:regulation of cell shape"/>
    <property type="evidence" value="ECO:0007669"/>
    <property type="project" value="UniProtKB-KW"/>
</dbReference>
<dbReference type="GO" id="GO:0051301">
    <property type="term" value="P:cell division"/>
    <property type="evidence" value="ECO:0007669"/>
    <property type="project" value="UniProtKB-KW"/>
</dbReference>
<evidence type="ECO:0000313" key="15">
    <source>
        <dbReference type="EMBL" id="HHJ80306.1"/>
    </source>
</evidence>
<comment type="pathway">
    <text evidence="11">Cell wall biogenesis; peptidoglycan biosynthesis.</text>
</comment>
<keyword evidence="4 11" id="KW-0132">Cell division</keyword>
<gene>
    <name evidence="15" type="ORF">ENJ65_01580</name>
</gene>
<dbReference type="InterPro" id="IPR036565">
    <property type="entry name" value="Mur-like_cat_sf"/>
</dbReference>
<feature type="non-terminal residue" evidence="15">
    <location>
        <position position="388"/>
    </location>
</feature>
<dbReference type="InterPro" id="IPR035911">
    <property type="entry name" value="MurE/MurF_N"/>
</dbReference>
<name>A0A832J5M5_9GAMM</name>
<dbReference type="NCBIfam" id="TIGR01085">
    <property type="entry name" value="murE"/>
    <property type="match status" value="1"/>
</dbReference>
<dbReference type="Proteomes" id="UP000885832">
    <property type="component" value="Unassembled WGS sequence"/>
</dbReference>
<dbReference type="UniPathway" id="UPA00219"/>
<evidence type="ECO:0000256" key="6">
    <source>
        <dbReference type="ARBA" id="ARBA00022840"/>
    </source>
</evidence>
<evidence type="ECO:0000256" key="3">
    <source>
        <dbReference type="ARBA" id="ARBA00022598"/>
    </source>
</evidence>
<organism evidence="15">
    <name type="scientific">Candidatus Tenderia electrophaga</name>
    <dbReference type="NCBI Taxonomy" id="1748243"/>
    <lineage>
        <taxon>Bacteria</taxon>
        <taxon>Pseudomonadati</taxon>
        <taxon>Pseudomonadota</taxon>
        <taxon>Gammaproteobacteria</taxon>
        <taxon>Candidatus Tenderiales</taxon>
        <taxon>Candidatus Tenderiaceae</taxon>
        <taxon>Candidatus Tenderia</taxon>
    </lineage>
</organism>
<evidence type="ECO:0000256" key="9">
    <source>
        <dbReference type="ARBA" id="ARBA00023306"/>
    </source>
</evidence>
<dbReference type="PROSITE" id="PS01011">
    <property type="entry name" value="FOLYLPOLYGLU_SYNT_1"/>
    <property type="match status" value="1"/>
</dbReference>
<dbReference type="EMBL" id="DRNF01000102">
    <property type="protein sequence ID" value="HHJ80306.1"/>
    <property type="molecule type" value="Genomic_DNA"/>
</dbReference>
<accession>A0A832J5M5</accession>
<dbReference type="Gene3D" id="3.40.1390.10">
    <property type="entry name" value="MurE/MurF, N-terminal domain"/>
    <property type="match status" value="1"/>
</dbReference>
<feature type="domain" description="Mur ligase C-terminal" evidence="13">
    <location>
        <begin position="341"/>
        <end position="388"/>
    </location>
</feature>
<keyword evidence="6" id="KW-0067">ATP-binding</keyword>
<dbReference type="PANTHER" id="PTHR23135:SF4">
    <property type="entry name" value="UDP-N-ACETYLMURAMOYL-L-ALANYL-D-GLUTAMATE--2,6-DIAMINOPIMELATE LIGASE MURE HOMOLOG, CHLOROPLASTIC"/>
    <property type="match status" value="1"/>
</dbReference>
<dbReference type="PANTHER" id="PTHR23135">
    <property type="entry name" value="MUR LIGASE FAMILY MEMBER"/>
    <property type="match status" value="1"/>
</dbReference>
<dbReference type="GO" id="GO:0071555">
    <property type="term" value="P:cell wall organization"/>
    <property type="evidence" value="ECO:0007669"/>
    <property type="project" value="UniProtKB-KW"/>
</dbReference>
<dbReference type="InterPro" id="IPR036615">
    <property type="entry name" value="Mur_ligase_C_dom_sf"/>
</dbReference>
<dbReference type="GO" id="GO:0005737">
    <property type="term" value="C:cytoplasm"/>
    <property type="evidence" value="ECO:0007669"/>
    <property type="project" value="UniProtKB-SubCell"/>
</dbReference>
<keyword evidence="10 11" id="KW-0961">Cell wall biogenesis/degradation</keyword>
<evidence type="ECO:0000256" key="2">
    <source>
        <dbReference type="ARBA" id="ARBA00022490"/>
    </source>
</evidence>
<keyword evidence="3 15" id="KW-0436">Ligase</keyword>
<keyword evidence="9 11" id="KW-0131">Cell cycle</keyword>
<evidence type="ECO:0000256" key="1">
    <source>
        <dbReference type="ARBA" id="ARBA00005898"/>
    </source>
</evidence>
<evidence type="ECO:0000259" key="12">
    <source>
        <dbReference type="Pfam" id="PF01225"/>
    </source>
</evidence>
<comment type="subcellular location">
    <subcellularLocation>
        <location evidence="11">Cytoplasm</location>
    </subcellularLocation>
</comment>
<dbReference type="SUPFAM" id="SSF53244">
    <property type="entry name" value="MurD-like peptide ligases, peptide-binding domain"/>
    <property type="match status" value="1"/>
</dbReference>
<proteinExistence type="inferred from homology"/>
<feature type="domain" description="Mur ligase central" evidence="14">
    <location>
        <begin position="114"/>
        <end position="318"/>
    </location>
</feature>
<dbReference type="SUPFAM" id="SSF63418">
    <property type="entry name" value="MurE/MurF N-terminal domain"/>
    <property type="match status" value="1"/>
</dbReference>
<dbReference type="InterPro" id="IPR004101">
    <property type="entry name" value="Mur_ligase_C"/>
</dbReference>
<dbReference type="InterPro" id="IPR018109">
    <property type="entry name" value="Folylpolyglutamate_synth_CS"/>
</dbReference>
<evidence type="ECO:0000256" key="5">
    <source>
        <dbReference type="ARBA" id="ARBA00022741"/>
    </source>
</evidence>
<sequence>MNSVNAMTLKELLQDVTQAVTMDVCVSGLQLDSRQVVGGDLFVALPGMREQGHQYIAAAIDAGAVAVLVDASLSDELGDVAVPCLAVPDLKQKLGVIAERFYDFPSQQMFVVGITGTNGKTSCSHFIAQVLSSETMPVALIGTLGNGLVGQLQSATHTTPDAISLHRLMREFVDTGAKCLVMEVSSHGLDQGRVNGVSFDLAVFTNLTRDHLDYHCDMDAYGRAKARLFQLPGLRYAVINGDDEFGRHLLQNLPAAVESLAFTQAEDCSEANVVRGELLSQGRDGLLLAVQTPWGDGRIHSELLGQFNASNLLAVLATVLLHGMGMTKALQKISQLRTVPGRVERFGGVAEQPLVVVDYAHTPDALEQVLLSLRQHCAAQLWCVFGCG</sequence>
<dbReference type="Gene3D" id="3.90.190.20">
    <property type="entry name" value="Mur ligase, C-terminal domain"/>
    <property type="match status" value="1"/>
</dbReference>
<dbReference type="SUPFAM" id="SSF53623">
    <property type="entry name" value="MurD-like peptide ligases, catalytic domain"/>
    <property type="match status" value="1"/>
</dbReference>
<dbReference type="Pfam" id="PF08245">
    <property type="entry name" value="Mur_ligase_M"/>
    <property type="match status" value="1"/>
</dbReference>